<evidence type="ECO:0000256" key="2">
    <source>
        <dbReference type="ARBA" id="ARBA00022448"/>
    </source>
</evidence>
<dbReference type="GO" id="GO:0022857">
    <property type="term" value="F:transmembrane transporter activity"/>
    <property type="evidence" value="ECO:0007669"/>
    <property type="project" value="InterPro"/>
</dbReference>
<feature type="transmembrane region" description="Helical" evidence="6">
    <location>
        <begin position="216"/>
        <end position="236"/>
    </location>
</feature>
<dbReference type="PANTHER" id="PTHR43791:SF70">
    <property type="entry name" value="MAJOR FACILITATOR SUPERFAMILY (MFS) PROFILE DOMAIN-CONTAINING PROTEIN"/>
    <property type="match status" value="1"/>
</dbReference>
<dbReference type="GeneID" id="19167844"/>
<keyword evidence="2" id="KW-0813">Transport</keyword>
<reference evidence="8 9" key="1">
    <citation type="submission" date="2013-03" db="EMBL/GenBank/DDBJ databases">
        <title>The Genome Sequence of Capronia epimyces CBS 606.96.</title>
        <authorList>
            <consortium name="The Broad Institute Genomics Platform"/>
            <person name="Cuomo C."/>
            <person name="de Hoog S."/>
            <person name="Gorbushina A."/>
            <person name="Walker B."/>
            <person name="Young S.K."/>
            <person name="Zeng Q."/>
            <person name="Gargeya S."/>
            <person name="Fitzgerald M."/>
            <person name="Haas B."/>
            <person name="Abouelleil A."/>
            <person name="Allen A.W."/>
            <person name="Alvarado L."/>
            <person name="Arachchi H.M."/>
            <person name="Berlin A.M."/>
            <person name="Chapman S.B."/>
            <person name="Gainer-Dewar J."/>
            <person name="Goldberg J."/>
            <person name="Griggs A."/>
            <person name="Gujja S."/>
            <person name="Hansen M."/>
            <person name="Howarth C."/>
            <person name="Imamovic A."/>
            <person name="Ireland A."/>
            <person name="Larimer J."/>
            <person name="McCowan C."/>
            <person name="Murphy C."/>
            <person name="Pearson M."/>
            <person name="Poon T.W."/>
            <person name="Priest M."/>
            <person name="Roberts A."/>
            <person name="Saif S."/>
            <person name="Shea T."/>
            <person name="Sisk P."/>
            <person name="Sykes S."/>
            <person name="Wortman J."/>
            <person name="Nusbaum C."/>
            <person name="Birren B."/>
        </authorList>
    </citation>
    <scope>NUCLEOTIDE SEQUENCE [LARGE SCALE GENOMIC DNA]</scope>
    <source>
        <strain evidence="8 9">CBS 606.96</strain>
    </source>
</reference>
<dbReference type="HOGENOM" id="CLU_001265_0_5_1"/>
<keyword evidence="4 6" id="KW-1133">Transmembrane helix</keyword>
<dbReference type="InterPro" id="IPR011701">
    <property type="entry name" value="MFS"/>
</dbReference>
<keyword evidence="9" id="KW-1185">Reference proteome</keyword>
<evidence type="ECO:0000256" key="6">
    <source>
        <dbReference type="SAM" id="Phobius"/>
    </source>
</evidence>
<dbReference type="eggNOG" id="KOG2533">
    <property type="taxonomic scope" value="Eukaryota"/>
</dbReference>
<evidence type="ECO:0000313" key="9">
    <source>
        <dbReference type="Proteomes" id="UP000019478"/>
    </source>
</evidence>
<evidence type="ECO:0000256" key="4">
    <source>
        <dbReference type="ARBA" id="ARBA00022989"/>
    </source>
</evidence>
<feature type="transmembrane region" description="Helical" evidence="6">
    <location>
        <begin position="93"/>
        <end position="111"/>
    </location>
</feature>
<accession>W9YAS8</accession>
<name>W9YAS8_9EURO</name>
<dbReference type="EMBL" id="AMGY01000003">
    <property type="protein sequence ID" value="EXJ86765.1"/>
    <property type="molecule type" value="Genomic_DNA"/>
</dbReference>
<feature type="domain" description="Major facilitator superfamily (MFS) profile" evidence="7">
    <location>
        <begin position="56"/>
        <end position="513"/>
    </location>
</feature>
<dbReference type="PROSITE" id="PS50850">
    <property type="entry name" value="MFS"/>
    <property type="match status" value="1"/>
</dbReference>
<sequence length="513" mass="56439">MQPPDVELTTKPLGSQVEFAAGGGGGDIAIQGLANQELAFTEEESNAVLRKIDLRILPLAAVACGMQYVDKAGLGSAATYGLREDLGLVDQEYSWAVSIFYFGCLLGSFFAGPILQRFHVGKLLGVAYFLWGCTLLGCMGAKGFASLAALRFLLGLFESVLVPGLLLITTMWYTHREQPARLGLWTVLNGALPIPFLVVFWGLGQVKGGPLVPWQLIFLLLGLCTCILGTIMFFFLPDTPSEVTWLNERERAVAIERVAKDQTGIKNTTFKWEQFREALTDFRVWLILASMFFSQVAGSVTTNFLGIIIKGFGYTALKAQLLSAPNYAIQTVAVLLVSFPPSYVRRLRNCKQPLTAIATIIALIGTIILYVTPSEVEYKSRRLGAVIILSAAGCNYNVIMSVIAANIGGFTKKQVTTSLTFVCYCAINIICPQTFLQSESPRFHTGLTFVMCMLCVYLCLLAINWTGMRLENRRRDKLALTDPAYALGDMSVEIMSGLRDETDKQNKRHRYSG</sequence>
<feature type="transmembrane region" description="Helical" evidence="6">
    <location>
        <begin position="182"/>
        <end position="204"/>
    </location>
</feature>
<keyword evidence="5 6" id="KW-0472">Membrane</keyword>
<comment type="subcellular location">
    <subcellularLocation>
        <location evidence="1">Membrane</location>
        <topology evidence="1">Multi-pass membrane protein</topology>
    </subcellularLocation>
</comment>
<evidence type="ECO:0000256" key="1">
    <source>
        <dbReference type="ARBA" id="ARBA00004141"/>
    </source>
</evidence>
<gene>
    <name evidence="8" type="ORF">A1O3_03719</name>
</gene>
<organism evidence="8 9">
    <name type="scientific">Capronia epimyces CBS 606.96</name>
    <dbReference type="NCBI Taxonomy" id="1182542"/>
    <lineage>
        <taxon>Eukaryota</taxon>
        <taxon>Fungi</taxon>
        <taxon>Dikarya</taxon>
        <taxon>Ascomycota</taxon>
        <taxon>Pezizomycotina</taxon>
        <taxon>Eurotiomycetes</taxon>
        <taxon>Chaetothyriomycetidae</taxon>
        <taxon>Chaetothyriales</taxon>
        <taxon>Herpotrichiellaceae</taxon>
        <taxon>Capronia</taxon>
    </lineage>
</organism>
<feature type="transmembrane region" description="Helical" evidence="6">
    <location>
        <begin position="123"/>
        <end position="144"/>
    </location>
</feature>
<dbReference type="PANTHER" id="PTHR43791">
    <property type="entry name" value="PERMEASE-RELATED"/>
    <property type="match status" value="1"/>
</dbReference>
<feature type="transmembrane region" description="Helical" evidence="6">
    <location>
        <begin position="284"/>
        <end position="309"/>
    </location>
</feature>
<dbReference type="InterPro" id="IPR020846">
    <property type="entry name" value="MFS_dom"/>
</dbReference>
<evidence type="ECO:0000256" key="3">
    <source>
        <dbReference type="ARBA" id="ARBA00022692"/>
    </source>
</evidence>
<evidence type="ECO:0000256" key="5">
    <source>
        <dbReference type="ARBA" id="ARBA00023136"/>
    </source>
</evidence>
<evidence type="ECO:0000313" key="8">
    <source>
        <dbReference type="EMBL" id="EXJ86765.1"/>
    </source>
</evidence>
<comment type="caution">
    <text evidence="8">The sequence shown here is derived from an EMBL/GenBank/DDBJ whole genome shotgun (WGS) entry which is preliminary data.</text>
</comment>
<feature type="transmembrane region" description="Helical" evidence="6">
    <location>
        <begin position="383"/>
        <end position="403"/>
    </location>
</feature>
<protein>
    <recommendedName>
        <fullName evidence="7">Major facilitator superfamily (MFS) profile domain-containing protein</fullName>
    </recommendedName>
</protein>
<dbReference type="InterPro" id="IPR036259">
    <property type="entry name" value="MFS_trans_sf"/>
</dbReference>
<evidence type="ECO:0000259" key="7">
    <source>
        <dbReference type="PROSITE" id="PS50850"/>
    </source>
</evidence>
<dbReference type="Gene3D" id="1.20.1250.20">
    <property type="entry name" value="MFS general substrate transporter like domains"/>
    <property type="match status" value="1"/>
</dbReference>
<dbReference type="Pfam" id="PF07690">
    <property type="entry name" value="MFS_1"/>
    <property type="match status" value="1"/>
</dbReference>
<proteinExistence type="predicted"/>
<feature type="transmembrane region" description="Helical" evidence="6">
    <location>
        <begin position="353"/>
        <end position="371"/>
    </location>
</feature>
<feature type="transmembrane region" description="Helical" evidence="6">
    <location>
        <begin position="150"/>
        <end position="170"/>
    </location>
</feature>
<dbReference type="OrthoDB" id="6730379at2759"/>
<dbReference type="RefSeq" id="XP_007732044.1">
    <property type="nucleotide sequence ID" value="XM_007733854.1"/>
</dbReference>
<dbReference type="SUPFAM" id="SSF103473">
    <property type="entry name" value="MFS general substrate transporter"/>
    <property type="match status" value="1"/>
</dbReference>
<keyword evidence="3 6" id="KW-0812">Transmembrane</keyword>
<dbReference type="AlphaFoldDB" id="W9YAS8"/>
<dbReference type="Proteomes" id="UP000019478">
    <property type="component" value="Unassembled WGS sequence"/>
</dbReference>
<feature type="transmembrane region" description="Helical" evidence="6">
    <location>
        <begin position="415"/>
        <end position="435"/>
    </location>
</feature>
<dbReference type="GO" id="GO:0016020">
    <property type="term" value="C:membrane"/>
    <property type="evidence" value="ECO:0007669"/>
    <property type="project" value="UniProtKB-SubCell"/>
</dbReference>
<feature type="transmembrane region" description="Helical" evidence="6">
    <location>
        <begin position="447"/>
        <end position="467"/>
    </location>
</feature>
<feature type="transmembrane region" description="Helical" evidence="6">
    <location>
        <begin position="321"/>
        <end position="341"/>
    </location>
</feature>